<dbReference type="STRING" id="157072.A0A024TDV2"/>
<feature type="region of interest" description="Disordered" evidence="6">
    <location>
        <begin position="237"/>
        <end position="295"/>
    </location>
</feature>
<dbReference type="eggNOG" id="KOG1548">
    <property type="taxonomic scope" value="Eukaryota"/>
</dbReference>
<dbReference type="PANTHER" id="PTHR15608:SF0">
    <property type="entry name" value="HIV TAT-SPECIFIC FACTOR 1"/>
    <property type="match status" value="1"/>
</dbReference>
<keyword evidence="3" id="KW-0677">Repeat</keyword>
<dbReference type="OrthoDB" id="10258585at2759"/>
<keyword evidence="4" id="KW-0694">RNA-binding</keyword>
<evidence type="ECO:0000256" key="2">
    <source>
        <dbReference type="ARBA" id="ARBA00022664"/>
    </source>
</evidence>
<name>A0A024TDV2_9STRA</name>
<dbReference type="SMART" id="SM00360">
    <property type="entry name" value="RRM"/>
    <property type="match status" value="2"/>
</dbReference>
<reference evidence="8" key="1">
    <citation type="submission" date="2013-12" db="EMBL/GenBank/DDBJ databases">
        <title>The Genome Sequence of Aphanomyces invadans NJM9701.</title>
        <authorList>
            <consortium name="The Broad Institute Genomics Platform"/>
            <person name="Russ C."/>
            <person name="Tyler B."/>
            <person name="van West P."/>
            <person name="Dieguez-Uribeondo J."/>
            <person name="Young S.K."/>
            <person name="Zeng Q."/>
            <person name="Gargeya S."/>
            <person name="Fitzgerald M."/>
            <person name="Abouelleil A."/>
            <person name="Alvarado L."/>
            <person name="Chapman S.B."/>
            <person name="Gainer-Dewar J."/>
            <person name="Goldberg J."/>
            <person name="Griggs A."/>
            <person name="Gujja S."/>
            <person name="Hansen M."/>
            <person name="Howarth C."/>
            <person name="Imamovic A."/>
            <person name="Ireland A."/>
            <person name="Larimer J."/>
            <person name="McCowan C."/>
            <person name="Murphy C."/>
            <person name="Pearson M."/>
            <person name="Poon T.W."/>
            <person name="Priest M."/>
            <person name="Roberts A."/>
            <person name="Saif S."/>
            <person name="Shea T."/>
            <person name="Sykes S."/>
            <person name="Wortman J."/>
            <person name="Nusbaum C."/>
            <person name="Birren B."/>
        </authorList>
    </citation>
    <scope>NUCLEOTIDE SEQUENCE [LARGE SCALE GENOMIC DNA]</scope>
    <source>
        <strain evidence="8">NJM9701</strain>
    </source>
</reference>
<dbReference type="InterPro" id="IPR034393">
    <property type="entry name" value="TatSF1-like"/>
</dbReference>
<dbReference type="InterPro" id="IPR034392">
    <property type="entry name" value="TatSF1-like_RRM1"/>
</dbReference>
<dbReference type="InterPro" id="IPR035979">
    <property type="entry name" value="RBD_domain_sf"/>
</dbReference>
<dbReference type="RefSeq" id="XP_008879954.1">
    <property type="nucleotide sequence ID" value="XM_008881732.1"/>
</dbReference>
<evidence type="ECO:0000256" key="4">
    <source>
        <dbReference type="ARBA" id="ARBA00022884"/>
    </source>
</evidence>
<dbReference type="VEuPathDB" id="FungiDB:H310_14021"/>
<keyword evidence="5" id="KW-0508">mRNA splicing</keyword>
<evidence type="ECO:0000313" key="8">
    <source>
        <dbReference type="EMBL" id="ETV91502.1"/>
    </source>
</evidence>
<dbReference type="InterPro" id="IPR000504">
    <property type="entry name" value="RRM_dom"/>
</dbReference>
<dbReference type="FunFam" id="3.30.70.330:FF:000105">
    <property type="entry name" value="HIV Tat-specific factor 1 homolog"/>
    <property type="match status" value="1"/>
</dbReference>
<evidence type="ECO:0000256" key="6">
    <source>
        <dbReference type="SAM" id="MobiDB-lite"/>
    </source>
</evidence>
<dbReference type="CDD" id="cd12285">
    <property type="entry name" value="RRM3_RBM39_like"/>
    <property type="match status" value="1"/>
</dbReference>
<keyword evidence="2" id="KW-0507">mRNA processing</keyword>
<dbReference type="Pfam" id="PF00076">
    <property type="entry name" value="RRM_1"/>
    <property type="match status" value="2"/>
</dbReference>
<evidence type="ECO:0000256" key="1">
    <source>
        <dbReference type="ARBA" id="ARBA00007747"/>
    </source>
</evidence>
<dbReference type="AlphaFoldDB" id="A0A024TDV2"/>
<proteinExistence type="inferred from homology"/>
<dbReference type="CDD" id="cd12281">
    <property type="entry name" value="RRM1_TatSF1_like"/>
    <property type="match status" value="1"/>
</dbReference>
<dbReference type="SUPFAM" id="SSF54928">
    <property type="entry name" value="RNA-binding domain, RBD"/>
    <property type="match status" value="1"/>
</dbReference>
<protein>
    <recommendedName>
        <fullName evidence="7">RRM domain-containing protein</fullName>
    </recommendedName>
</protein>
<evidence type="ECO:0000259" key="7">
    <source>
        <dbReference type="SMART" id="SM00360"/>
    </source>
</evidence>
<feature type="domain" description="RRM" evidence="7">
    <location>
        <begin position="433"/>
        <end position="512"/>
    </location>
</feature>
<accession>A0A024TDV2</accession>
<organism evidence="8">
    <name type="scientific">Aphanomyces invadans</name>
    <dbReference type="NCBI Taxonomy" id="157072"/>
    <lineage>
        <taxon>Eukaryota</taxon>
        <taxon>Sar</taxon>
        <taxon>Stramenopiles</taxon>
        <taxon>Oomycota</taxon>
        <taxon>Saprolegniomycetes</taxon>
        <taxon>Saprolegniales</taxon>
        <taxon>Verrucalvaceae</taxon>
        <taxon>Aphanomyces</taxon>
    </lineage>
</organism>
<feature type="domain" description="RRM" evidence="7">
    <location>
        <begin position="305"/>
        <end position="387"/>
    </location>
</feature>
<feature type="compositionally biased region" description="Low complexity" evidence="6">
    <location>
        <begin position="269"/>
        <end position="280"/>
    </location>
</feature>
<feature type="compositionally biased region" description="Acidic residues" evidence="6">
    <location>
        <begin position="543"/>
        <end position="552"/>
    </location>
</feature>
<dbReference type="EMBL" id="KI914010">
    <property type="protein sequence ID" value="ETV91502.1"/>
    <property type="molecule type" value="Genomic_DNA"/>
</dbReference>
<dbReference type="GO" id="GO:0005684">
    <property type="term" value="C:U2-type spliceosomal complex"/>
    <property type="evidence" value="ECO:0007669"/>
    <property type="project" value="TreeGrafter"/>
</dbReference>
<sequence length="594" mass="66592">MNFRRIATMASAEHDVAPSPAAAPPLDISPMKNKKWMYVDTSGGQKGPMDEAVLKRLLRRGLVQGDTFVWSPELAMAEWKMAKDVPLFTPVCVLWQKIPQWHYFDHLKVQQGPITTAELVAKFEDGNIDGLTLVWSSCQVVATWTPLGEVSVLKEELLEINLEREKEEAILATKEAIDPKLQTFHDDTTSGTRAIVAEDGKEFIYDSETRKWVTPEDKILEELEDLAELRDEAAKTPSAAVQSVAASRPIEEGVPAEQTAKKDGGMVDPTTPTTPAATTTNGNPKKRKKSKSKKAKWTASKYKTWVYINGLPLDITVQEVHDHFVKCGVIQKDLHTDEPKIKLYRNKDTGKLNGDGAVCYMKEPSVELALQLLDKSDIRPKCPIDVSVAVFNQKGDEFVERKRTKLDNRAKVKKFEQEKALSWGAGGDEQFRIVVLKHMFKVEDFADKIEGDELKDDIKKECETLGEIAKITFFETHPLGVVIVKYHDAESAEACIEKMNKRWFAGQRIECGYWDGTNYVIKESEVEEAARTEAFGQWLEEGSSSDESDHDDDAGHIHAGRRVLPDSDDDDDQVPTRSGNQVHAGRVLPDLDDD</sequence>
<gene>
    <name evidence="8" type="ORF">H310_14021</name>
</gene>
<feature type="compositionally biased region" description="Basic residues" evidence="6">
    <location>
        <begin position="284"/>
        <end position="295"/>
    </location>
</feature>
<dbReference type="GO" id="GO:0003723">
    <property type="term" value="F:RNA binding"/>
    <property type="evidence" value="ECO:0007669"/>
    <property type="project" value="UniProtKB-KW"/>
</dbReference>
<dbReference type="GeneID" id="20091071"/>
<dbReference type="Gene3D" id="3.30.70.330">
    <property type="match status" value="2"/>
</dbReference>
<dbReference type="Pfam" id="PF14237">
    <property type="entry name" value="GYF_2"/>
    <property type="match status" value="2"/>
</dbReference>
<dbReference type="GO" id="GO:0005686">
    <property type="term" value="C:U2 snRNP"/>
    <property type="evidence" value="ECO:0007669"/>
    <property type="project" value="TreeGrafter"/>
</dbReference>
<dbReference type="InterPro" id="IPR025640">
    <property type="entry name" value="GYF_2"/>
</dbReference>
<dbReference type="GO" id="GO:0000398">
    <property type="term" value="P:mRNA splicing, via spliceosome"/>
    <property type="evidence" value="ECO:0007669"/>
    <property type="project" value="InterPro"/>
</dbReference>
<dbReference type="PANTHER" id="PTHR15608">
    <property type="entry name" value="SPLICING FACTOR U2AF-ASSOCIATED PROTEIN 2"/>
    <property type="match status" value="1"/>
</dbReference>
<dbReference type="FunFam" id="3.30.70.330:FF:000329">
    <property type="entry name" value="splicing factor U2AF-associated protein 2"/>
    <property type="match status" value="1"/>
</dbReference>
<feature type="region of interest" description="Disordered" evidence="6">
    <location>
        <begin position="540"/>
        <end position="594"/>
    </location>
</feature>
<comment type="similarity">
    <text evidence="1">Belongs to the HTATSF1 family.</text>
</comment>
<dbReference type="InterPro" id="IPR012677">
    <property type="entry name" value="Nucleotide-bd_a/b_plait_sf"/>
</dbReference>
<evidence type="ECO:0000256" key="5">
    <source>
        <dbReference type="ARBA" id="ARBA00023187"/>
    </source>
</evidence>
<evidence type="ECO:0000256" key="3">
    <source>
        <dbReference type="ARBA" id="ARBA00022737"/>
    </source>
</evidence>